<name>A0A439CZG4_9PEZI</name>
<dbReference type="SUPFAM" id="SSF47895">
    <property type="entry name" value="Transducin (alpha subunit), insertion domain"/>
    <property type="match status" value="1"/>
</dbReference>
<keyword evidence="8" id="KW-0449">Lipoprotein</keyword>
<dbReference type="GO" id="GO:0046872">
    <property type="term" value="F:metal ion binding"/>
    <property type="evidence" value="ECO:0007669"/>
    <property type="project" value="UniProtKB-KW"/>
</dbReference>
<protein>
    <recommendedName>
        <fullName evidence="14">G-alpha-domain-containing protein</fullName>
    </recommendedName>
</protein>
<dbReference type="Gene3D" id="3.40.50.300">
    <property type="entry name" value="P-loop containing nucleotide triphosphate hydrolases"/>
    <property type="match status" value="1"/>
</dbReference>
<organism evidence="12 13">
    <name type="scientific">Xylaria grammica</name>
    <dbReference type="NCBI Taxonomy" id="363999"/>
    <lineage>
        <taxon>Eukaryota</taxon>
        <taxon>Fungi</taxon>
        <taxon>Dikarya</taxon>
        <taxon>Ascomycota</taxon>
        <taxon>Pezizomycotina</taxon>
        <taxon>Sordariomycetes</taxon>
        <taxon>Xylariomycetidae</taxon>
        <taxon>Xylariales</taxon>
        <taxon>Xylariaceae</taxon>
        <taxon>Xylaria</taxon>
    </lineage>
</organism>
<reference evidence="12 13" key="1">
    <citation type="submission" date="2018-12" db="EMBL/GenBank/DDBJ databases">
        <title>Draft genome sequence of Xylaria grammica IHI A82.</title>
        <authorList>
            <person name="Buettner E."/>
            <person name="Kellner H."/>
        </authorList>
    </citation>
    <scope>NUCLEOTIDE SEQUENCE [LARGE SCALE GENOMIC DNA]</scope>
    <source>
        <strain evidence="12 13">IHI A82</strain>
    </source>
</reference>
<keyword evidence="6" id="KW-0564">Palmitate</keyword>
<keyword evidence="5 9" id="KW-0342">GTP-binding</keyword>
<dbReference type="PANTHER" id="PTHR10218">
    <property type="entry name" value="GTP-BINDING PROTEIN ALPHA SUBUNIT"/>
    <property type="match status" value="1"/>
</dbReference>
<feature type="region of interest" description="Disordered" evidence="11">
    <location>
        <begin position="329"/>
        <end position="353"/>
    </location>
</feature>
<dbReference type="EMBL" id="RYZI01000248">
    <property type="protein sequence ID" value="RWA07604.1"/>
    <property type="molecule type" value="Genomic_DNA"/>
</dbReference>
<feature type="binding site" evidence="9">
    <location>
        <begin position="470"/>
        <end position="471"/>
    </location>
    <ligand>
        <name>GTP</name>
        <dbReference type="ChEBI" id="CHEBI:37565"/>
    </ligand>
</feature>
<proteinExistence type="predicted"/>
<dbReference type="GO" id="GO:0000750">
    <property type="term" value="P:pheromone-dependent signal transduction involved in conjugation with cellular fusion"/>
    <property type="evidence" value="ECO:0007669"/>
    <property type="project" value="TreeGrafter"/>
</dbReference>
<evidence type="ECO:0000256" key="8">
    <source>
        <dbReference type="ARBA" id="ARBA00023288"/>
    </source>
</evidence>
<feature type="binding site" evidence="10">
    <location>
        <position position="501"/>
    </location>
    <ligand>
        <name>Mg(2+)</name>
        <dbReference type="ChEBI" id="CHEBI:18420"/>
    </ligand>
</feature>
<evidence type="ECO:0000256" key="7">
    <source>
        <dbReference type="ARBA" id="ARBA00023224"/>
    </source>
</evidence>
<dbReference type="GO" id="GO:0003924">
    <property type="term" value="F:GTPase activity"/>
    <property type="evidence" value="ECO:0007669"/>
    <property type="project" value="InterPro"/>
</dbReference>
<dbReference type="GO" id="GO:0005737">
    <property type="term" value="C:cytoplasm"/>
    <property type="evidence" value="ECO:0007669"/>
    <property type="project" value="TreeGrafter"/>
</dbReference>
<accession>A0A439CZG4</accession>
<dbReference type="GO" id="GO:0001664">
    <property type="term" value="F:G protein-coupled receptor binding"/>
    <property type="evidence" value="ECO:0007669"/>
    <property type="project" value="TreeGrafter"/>
</dbReference>
<dbReference type="STRING" id="363999.A0A439CZG4"/>
<dbReference type="CDD" id="cd00066">
    <property type="entry name" value="G-alpha"/>
    <property type="match status" value="1"/>
</dbReference>
<dbReference type="Gene3D" id="1.10.400.10">
    <property type="entry name" value="GI Alpha 1, domain 2-like"/>
    <property type="match status" value="1"/>
</dbReference>
<evidence type="ECO:0000313" key="12">
    <source>
        <dbReference type="EMBL" id="RWA07604.1"/>
    </source>
</evidence>
<feature type="compositionally biased region" description="Polar residues" evidence="11">
    <location>
        <begin position="272"/>
        <end position="289"/>
    </location>
</feature>
<dbReference type="GO" id="GO:0031683">
    <property type="term" value="F:G-protein beta/gamma-subunit complex binding"/>
    <property type="evidence" value="ECO:0007669"/>
    <property type="project" value="InterPro"/>
</dbReference>
<dbReference type="FunFam" id="3.40.50.300:FF:000720">
    <property type="entry name" value="Guanine nucleotide-binding protein G(k) subunit alpha"/>
    <property type="match status" value="1"/>
</dbReference>
<feature type="compositionally biased region" description="Polar residues" evidence="11">
    <location>
        <begin position="297"/>
        <end position="313"/>
    </location>
</feature>
<sequence>MDPATIVQIVGTAVSLGDVVIKCIVGLRSLKSKYHDAPLVVSTIIGQLYMVQSALDQLAIWNKPEHGRDPRYRQLAWQVDNALDCFTLLVTALERRLDDFELIGENAMAATQRLAFLWGEKDTSEYSILLDRQVNALNLLLQAVQCNTLQQQQDLLLREESQSILQQAKDCSSSITGLGDSASFISENTAGISLMFDFDAVILASKIYQQAGRSHLRQAIRAHNQATAQERPEHESQETSSQLGGPPRRGSPIYSSPGASPSKAKTDAVDQLNGSSLQSTWNAHTTTSDYESRNGEGDTTSFTPSSQSSRRYSNQARILRLVNPWRRAPKPKIMTPTTSDSSPKVMRPISPDRSPKFLILGTSESGKSTVLQGMKLALEGSYTLDEKLSYREIIWSNIVQGTRVILEAMVTLNLPIDNERMEYHVQTIYMQPALSETTPGPEVSEAISALWLDEGFQSAYNRRDEYQLNDSAAYYAEEIRRLTAPDYVPTDEDVLRARWKTTGITETWFSNSALLQGLRCTILDVGGTRSERKKWIHGFPNTSAVLFTVDVTAYAKTLFEDDTVNRMQEQLALFDSIVNSRWFSKSVFVLIFTKLDLIEESLQRQPAEKYFIKYPYRTQTIGFVERYMQYLTDRFLSLADSDKTAARIRVVRGNFVSGGNDAVSGILEAANELAPMIGYSDGIEAVTIR</sequence>
<feature type="binding site" evidence="10">
    <location>
        <position position="368"/>
    </location>
    <ligand>
        <name>Mg(2+)</name>
        <dbReference type="ChEBI" id="CHEBI:18420"/>
    </ligand>
</feature>
<dbReference type="PANTHER" id="PTHR10218:SF302">
    <property type="entry name" value="GUANINE NUCLEOTIDE-BINDING PROTEIN ALPHA-5 SUBUNIT"/>
    <property type="match status" value="1"/>
</dbReference>
<dbReference type="AlphaFoldDB" id="A0A439CZG4"/>
<feature type="binding site" evidence="9">
    <location>
        <begin position="495"/>
        <end position="501"/>
    </location>
    <ligand>
        <name>GTP</name>
        <dbReference type="ChEBI" id="CHEBI:37565"/>
    </ligand>
</feature>
<keyword evidence="7" id="KW-0807">Transducer</keyword>
<feature type="region of interest" description="Disordered" evidence="11">
    <location>
        <begin position="223"/>
        <end position="313"/>
    </location>
</feature>
<dbReference type="GO" id="GO:0005834">
    <property type="term" value="C:heterotrimeric G-protein complex"/>
    <property type="evidence" value="ECO:0007669"/>
    <property type="project" value="TreeGrafter"/>
</dbReference>
<dbReference type="InterPro" id="IPR001019">
    <property type="entry name" value="Gprotein_alpha_su"/>
</dbReference>
<dbReference type="GO" id="GO:0005525">
    <property type="term" value="F:GTP binding"/>
    <property type="evidence" value="ECO:0007669"/>
    <property type="project" value="UniProtKB-KW"/>
</dbReference>
<feature type="binding site" evidence="9">
    <location>
        <begin position="364"/>
        <end position="369"/>
    </location>
    <ligand>
        <name>GTP</name>
        <dbReference type="ChEBI" id="CHEBI:37565"/>
    </ligand>
</feature>
<evidence type="ECO:0000313" key="13">
    <source>
        <dbReference type="Proteomes" id="UP000286045"/>
    </source>
</evidence>
<dbReference type="Pfam" id="PF00503">
    <property type="entry name" value="G-alpha"/>
    <property type="match status" value="1"/>
</dbReference>
<evidence type="ECO:0000256" key="3">
    <source>
        <dbReference type="ARBA" id="ARBA00022741"/>
    </source>
</evidence>
<evidence type="ECO:0000256" key="6">
    <source>
        <dbReference type="ARBA" id="ARBA00023139"/>
    </source>
</evidence>
<dbReference type="GO" id="GO:0032502">
    <property type="term" value="P:developmental process"/>
    <property type="evidence" value="ECO:0007669"/>
    <property type="project" value="UniProtKB-ARBA"/>
</dbReference>
<dbReference type="Proteomes" id="UP000286045">
    <property type="component" value="Unassembled WGS sequence"/>
</dbReference>
<evidence type="ECO:0000256" key="5">
    <source>
        <dbReference type="ARBA" id="ARBA00023134"/>
    </source>
</evidence>
<dbReference type="FunFam" id="1.10.400.10:FF:000007">
    <property type="entry name" value="Guanine nucleotide-binding protein subunit alpha"/>
    <property type="match status" value="1"/>
</dbReference>
<evidence type="ECO:0000256" key="4">
    <source>
        <dbReference type="ARBA" id="ARBA00022842"/>
    </source>
</evidence>
<dbReference type="SUPFAM" id="SSF52540">
    <property type="entry name" value="P-loop containing nucleoside triphosphate hydrolases"/>
    <property type="match status" value="1"/>
</dbReference>
<evidence type="ECO:0008006" key="14">
    <source>
        <dbReference type="Google" id="ProtNLM"/>
    </source>
</evidence>
<gene>
    <name evidence="12" type="ORF">EKO27_g7500</name>
</gene>
<dbReference type="PRINTS" id="PR00318">
    <property type="entry name" value="GPROTEINA"/>
</dbReference>
<evidence type="ECO:0000256" key="2">
    <source>
        <dbReference type="ARBA" id="ARBA00022723"/>
    </source>
</evidence>
<comment type="caution">
    <text evidence="12">The sequence shown here is derived from an EMBL/GenBank/DDBJ whole genome shotgun (WGS) entry which is preliminary data.</text>
</comment>
<dbReference type="PROSITE" id="PS51882">
    <property type="entry name" value="G_ALPHA"/>
    <property type="match status" value="1"/>
</dbReference>
<dbReference type="SMART" id="SM00275">
    <property type="entry name" value="G_alpha"/>
    <property type="match status" value="1"/>
</dbReference>
<keyword evidence="13" id="KW-1185">Reference proteome</keyword>
<evidence type="ECO:0000256" key="1">
    <source>
        <dbReference type="ARBA" id="ARBA00022707"/>
    </source>
</evidence>
<keyword evidence="2 10" id="KW-0479">Metal-binding</keyword>
<keyword evidence="1" id="KW-0519">Myristate</keyword>
<keyword evidence="4 10" id="KW-0460">Magnesium</keyword>
<dbReference type="GO" id="GO:0007186">
    <property type="term" value="P:G protein-coupled receptor signaling pathway"/>
    <property type="evidence" value="ECO:0007669"/>
    <property type="project" value="InterPro"/>
</dbReference>
<dbReference type="InterPro" id="IPR011025">
    <property type="entry name" value="GproteinA_insert"/>
</dbReference>
<dbReference type="InterPro" id="IPR027417">
    <property type="entry name" value="P-loop_NTPase"/>
</dbReference>
<evidence type="ECO:0000256" key="9">
    <source>
        <dbReference type="PIRSR" id="PIRSR601019-1"/>
    </source>
</evidence>
<evidence type="ECO:0000256" key="11">
    <source>
        <dbReference type="SAM" id="MobiDB-lite"/>
    </source>
</evidence>
<evidence type="ECO:0000256" key="10">
    <source>
        <dbReference type="PIRSR" id="PIRSR601019-2"/>
    </source>
</evidence>
<keyword evidence="3 9" id="KW-0547">Nucleotide-binding</keyword>